<dbReference type="PANTHER" id="PTHR45628">
    <property type="entry name" value="VOLTAGE-DEPENDENT CALCIUM CHANNEL TYPE A SUBUNIT ALPHA-1"/>
    <property type="match status" value="1"/>
</dbReference>
<evidence type="ECO:0000313" key="18">
    <source>
        <dbReference type="Proteomes" id="UP000193218"/>
    </source>
</evidence>
<feature type="transmembrane region" description="Helical" evidence="15">
    <location>
        <begin position="1669"/>
        <end position="1687"/>
    </location>
</feature>
<feature type="transmembrane region" description="Helical" evidence="15">
    <location>
        <begin position="1246"/>
        <end position="1270"/>
    </location>
</feature>
<evidence type="ECO:0000256" key="3">
    <source>
        <dbReference type="ARBA" id="ARBA00022553"/>
    </source>
</evidence>
<feature type="compositionally biased region" description="Polar residues" evidence="14">
    <location>
        <begin position="2010"/>
        <end position="2023"/>
    </location>
</feature>
<keyword evidence="6 15" id="KW-0812">Transmembrane</keyword>
<evidence type="ECO:0000256" key="4">
    <source>
        <dbReference type="ARBA" id="ARBA00022568"/>
    </source>
</evidence>
<keyword evidence="9 15" id="KW-1133">Transmembrane helix</keyword>
<dbReference type="InterPro" id="IPR050599">
    <property type="entry name" value="VDCC_alpha-1_subunit"/>
</dbReference>
<dbReference type="GO" id="GO:0008331">
    <property type="term" value="F:high voltage-gated calcium channel activity"/>
    <property type="evidence" value="ECO:0007669"/>
    <property type="project" value="TreeGrafter"/>
</dbReference>
<keyword evidence="11 15" id="KW-0472">Membrane</keyword>
<feature type="region of interest" description="Disordered" evidence="14">
    <location>
        <begin position="1"/>
        <end position="127"/>
    </location>
</feature>
<feature type="transmembrane region" description="Helical" evidence="15">
    <location>
        <begin position="533"/>
        <end position="556"/>
    </location>
</feature>
<feature type="compositionally biased region" description="Low complexity" evidence="14">
    <location>
        <begin position="20"/>
        <end position="43"/>
    </location>
</feature>
<keyword evidence="18" id="KW-1185">Reference proteome</keyword>
<dbReference type="GO" id="GO:0098703">
    <property type="term" value="P:calcium ion import across plasma membrane"/>
    <property type="evidence" value="ECO:0007669"/>
    <property type="project" value="TreeGrafter"/>
</dbReference>
<feature type="transmembrane region" description="Helical" evidence="15">
    <location>
        <begin position="1501"/>
        <end position="1519"/>
    </location>
</feature>
<evidence type="ECO:0000256" key="2">
    <source>
        <dbReference type="ARBA" id="ARBA00022448"/>
    </source>
</evidence>
<keyword evidence="4" id="KW-0109">Calcium transport</keyword>
<evidence type="ECO:0000256" key="12">
    <source>
        <dbReference type="ARBA" id="ARBA00023180"/>
    </source>
</evidence>
<sequence>MSYPSTSHSNDPPIQRRDSLTSVVLSTSRTPSPSASPISPIGPGFDGLSKRHSWSRERSDDMLGGLRAGPSQAIRGQQGQGSGLVVHGLGLSSSPGSSSSSLGLDHGAPLPSGRGLPPGRGTDLDMTSSRVELMAPEEEYALGSRNFYEASTSRSGPFTSTAGTYPPLNRQDTSTSTQYPSYYFHPEDRGSNPRPYFHPFQSDSSLEHGTRAGHDTPPEDEEGMGDIDRQRLTSAPPVPGSSQRRQHSRVRNPTLRSVSKTIRKASIRVVNTGGINHEGMSRLPDEDEEYEDDRKDDRKEDTGFPVTDLDSASIGPKPPEGPLRGKTLGIFGPRSPIRTAMHSFLNYPYTEPFILLLIVLNVIFLCIQGSEALYSPRADDGYFQSWEDYAIFALFVVFTLEMFARILVTGLLIDPETSLRQVLFDEDGLVPLVSRRFTRAQHNLSRSTSRKTSNKSWRVPSDPIPKVRKPNTISLEAPFQKAVARQKALSAQGRPYLRHSWHRIDMMAVVSFWIMFVLALLKVEATDTRHIYIFRALSVLRAGRLLVITTGTTTILHSLKRAVPMLITVGFFLIFAFTIFSIIGVQSFRGSFRRICVLPDPQNTTHEIQLTQQCGGYIESSLQPAPYITIDNTSAGGAAKGFVCPLDQTCITATFNPEGDSMSFDNVFAALVQVVTITVVNGWAPIMYAAMDSDYFGSCLYFIVAVLVLNFWFLNLLTAVVVNTFQDIRAETKKSAFGAVDESDTKLKKATGTILSIYNTTEMFWVVLILASLIAQACKTSHSSPQFLTLLNNLELAFTFAFDVEIAIRIAGHFPDWKSFLFKARNSYDLFLAIACSIIQIPAIANSSIYQWLTVFQLLRWYRVILAFPRMRPLLNNVFGSFAGLWNMVIFLMLINLIAALAAMQLFRGDVPADDIITISQTFNAFLGAYQVFSSENWTALLYAVMEAEIPFKQRWLGALFWCAWILFAYAIVLQMFIAVINENFAVAEEQKRKRQMEAFIRRAEPAHVKTSWIDRLNPYRYLESKGSSVKVDALPANLVLPIKPTIGPDVAINRLFGRGDKTEAIPLRRLGIRSHGIDDGEDDDRGLSDLLPPMSAGPSEDEHADALRERRNQQADFINAHPTYDQSLWIFKQSNPIRKFCQACVSPAHGDRIFGRPVKPIYELVLKLIIFCMIVASISVAAVATPEYRKQYYSDRGVRRDTWFDLAEVALGMVFIVEAGIKIIADGFIFAPNAYLLSLWNVMDFLILITLLVNTTTSLIYIGGLSRLTRSLKAFRALRLITLFSRMRETLHILLFAGAMKLLDASILMALYLIPFAVWGLNIFSGTLFSCNDPNATGITDCVGEYMFAPIDESIPFLMPRVWANPTLDESIWAFDSFRESILILFEIVSLEGWIDVMESAMAIVGIGKQSQNNASQWNAIFFVLFNLFGAVVILTLFLSVIIGNFSTRSGDALLTREQRHWVDMQKFIKAQTPSQLPNDVPRYGLRAWCCQRATQKHGFWTRSFTIIYCIHIVLLSMEDFSNNIITDLQLDWIFIFMTVLYAVDLLVRFYGLGLKSFRANGWNLYDFVVVVGSFATTIPALQAEAAGTPGSEWGTQLQKLFLVAIPFKLVQRIDSLNQLFKTSVASLPAIGNLFLLWATFFIFFGMMFLEVFGLTKMGNNAGTRFQNYYRFSNSLVMLAFMSTGADHFDSTLSVPRCTESSNYLDSDCGSAAWAYGLYIFANMFTGVVVESFRYVYQMPGHASLNREEMRSFKKLWAEFDTERTGYIRRKDFVRFFSRLRGIWEVRLYPVEYSIPNLMRGAVPDPVAKAAGRLLVVTGVRQAVDMGIVQSKIKQIDYAQVHDRRQTFARLFHEARITEEKGRGISFTNMLMMLAHYRLIDDEKALLLDDLLARREKKERVTDLVNLDRVRGLLRTIYWRRRFLNSRRTLKFESNGIPAIVLDPMPLSPPEEGHQDDPFDRERERSQSPSSSRDSSRVSSPEAGNSSLARDTWGQHRHGASLGVVATRPSLSRQSSNASMLSSDDAHYRSRDSSLDEVPLDYDGEASNSIWGGECRRSATLPHGHGHGH</sequence>
<dbReference type="OrthoDB" id="416585at2759"/>
<keyword evidence="13" id="KW-0407">Ion channel</keyword>
<evidence type="ECO:0000259" key="16">
    <source>
        <dbReference type="PROSITE" id="PS50222"/>
    </source>
</evidence>
<feature type="compositionally biased region" description="Polar residues" evidence="14">
    <location>
        <begin position="1"/>
        <end position="12"/>
    </location>
</feature>
<dbReference type="Pfam" id="PF00520">
    <property type="entry name" value="Ion_trans"/>
    <property type="match status" value="4"/>
</dbReference>
<accession>A0A1Y1UPW7</accession>
<feature type="domain" description="EF-hand" evidence="16">
    <location>
        <begin position="1749"/>
        <end position="1784"/>
    </location>
</feature>
<organism evidence="17 18">
    <name type="scientific">Kockovaella imperatae</name>
    <dbReference type="NCBI Taxonomy" id="4999"/>
    <lineage>
        <taxon>Eukaryota</taxon>
        <taxon>Fungi</taxon>
        <taxon>Dikarya</taxon>
        <taxon>Basidiomycota</taxon>
        <taxon>Agaricomycotina</taxon>
        <taxon>Tremellomycetes</taxon>
        <taxon>Tremellales</taxon>
        <taxon>Cuniculitremaceae</taxon>
        <taxon>Kockovaella</taxon>
    </lineage>
</organism>
<evidence type="ECO:0000256" key="10">
    <source>
        <dbReference type="ARBA" id="ARBA00023065"/>
    </source>
</evidence>
<dbReference type="InterPro" id="IPR027359">
    <property type="entry name" value="Volt_channel_dom_sf"/>
</dbReference>
<feature type="transmembrane region" description="Helical" evidence="15">
    <location>
        <begin position="390"/>
        <end position="413"/>
    </location>
</feature>
<evidence type="ECO:0000256" key="7">
    <source>
        <dbReference type="ARBA" id="ARBA00022837"/>
    </source>
</evidence>
<keyword evidence="8" id="KW-0851">Voltage-gated channel</keyword>
<dbReference type="SUPFAM" id="SSF81324">
    <property type="entry name" value="Voltage-gated potassium channels"/>
    <property type="match status" value="4"/>
</dbReference>
<protein>
    <submittedName>
        <fullName evidence="17">Ion transport protein-domain-containing protein</fullName>
    </submittedName>
</protein>
<dbReference type="GO" id="GO:0005509">
    <property type="term" value="F:calcium ion binding"/>
    <property type="evidence" value="ECO:0007669"/>
    <property type="project" value="InterPro"/>
</dbReference>
<evidence type="ECO:0000256" key="5">
    <source>
        <dbReference type="ARBA" id="ARBA00022673"/>
    </source>
</evidence>
<feature type="transmembrane region" description="Helical" evidence="15">
    <location>
        <begin position="504"/>
        <end position="521"/>
    </location>
</feature>
<gene>
    <name evidence="17" type="ORF">BD324DRAFT_641067</name>
</gene>
<evidence type="ECO:0000256" key="9">
    <source>
        <dbReference type="ARBA" id="ARBA00022989"/>
    </source>
</evidence>
<dbReference type="PANTHER" id="PTHR45628:SF7">
    <property type="entry name" value="VOLTAGE-DEPENDENT CALCIUM CHANNEL TYPE A SUBUNIT ALPHA-1"/>
    <property type="match status" value="1"/>
</dbReference>
<feature type="compositionally biased region" description="Basic and acidic residues" evidence="14">
    <location>
        <begin position="1952"/>
        <end position="1967"/>
    </location>
</feature>
<evidence type="ECO:0000256" key="1">
    <source>
        <dbReference type="ARBA" id="ARBA00004141"/>
    </source>
</evidence>
<feature type="compositionally biased region" description="Low complexity" evidence="14">
    <location>
        <begin position="1968"/>
        <end position="1982"/>
    </location>
</feature>
<dbReference type="FunCoup" id="A0A1Y1UPW7">
    <property type="interactions" value="35"/>
</dbReference>
<feature type="transmembrane region" description="Helical" evidence="15">
    <location>
        <begin position="1165"/>
        <end position="1186"/>
    </location>
</feature>
<feature type="transmembrane region" description="Helical" evidence="15">
    <location>
        <begin position="1534"/>
        <end position="1552"/>
    </location>
</feature>
<feature type="transmembrane region" description="Helical" evidence="15">
    <location>
        <begin position="787"/>
        <end position="810"/>
    </location>
</feature>
<reference evidence="17 18" key="1">
    <citation type="submission" date="2017-03" db="EMBL/GenBank/DDBJ databases">
        <title>Widespread Adenine N6-methylation of Active Genes in Fungi.</title>
        <authorList>
            <consortium name="DOE Joint Genome Institute"/>
            <person name="Mondo S.J."/>
            <person name="Dannebaum R.O."/>
            <person name="Kuo R.C."/>
            <person name="Louie K.B."/>
            <person name="Bewick A.J."/>
            <person name="Labutti K."/>
            <person name="Haridas S."/>
            <person name="Kuo A."/>
            <person name="Salamov A."/>
            <person name="Ahrendt S.R."/>
            <person name="Lau R."/>
            <person name="Bowen B.P."/>
            <person name="Lipzen A."/>
            <person name="Sullivan W."/>
            <person name="Andreopoulos W.B."/>
            <person name="Clum A."/>
            <person name="Lindquist E."/>
            <person name="Daum C."/>
            <person name="Northen T.R."/>
            <person name="Ramamoorthy G."/>
            <person name="Schmitz R.J."/>
            <person name="Gryganskyi A."/>
            <person name="Culley D."/>
            <person name="Magnuson J."/>
            <person name="James T.Y."/>
            <person name="O'Malley M.A."/>
            <person name="Stajich J.E."/>
            <person name="Spatafora J.W."/>
            <person name="Visel A."/>
            <person name="Grigoriev I.V."/>
        </authorList>
    </citation>
    <scope>NUCLEOTIDE SEQUENCE [LARGE SCALE GENOMIC DNA]</scope>
    <source>
        <strain evidence="17 18">NRRL Y-17943</strain>
    </source>
</reference>
<feature type="compositionally biased region" description="Basic and acidic residues" evidence="14">
    <location>
        <begin position="205"/>
        <end position="217"/>
    </location>
</feature>
<comment type="caution">
    <text evidence="17">The sequence shown here is derived from an EMBL/GenBank/DDBJ whole genome shotgun (WGS) entry which is preliminary data.</text>
</comment>
<dbReference type="Proteomes" id="UP000193218">
    <property type="component" value="Unassembled WGS sequence"/>
</dbReference>
<feature type="transmembrane region" description="Helical" evidence="15">
    <location>
        <begin position="1714"/>
        <end position="1738"/>
    </location>
</feature>
<feature type="compositionally biased region" description="Low complexity" evidence="14">
    <location>
        <begin position="83"/>
        <end position="121"/>
    </location>
</feature>
<feature type="transmembrane region" description="Helical" evidence="15">
    <location>
        <begin position="830"/>
        <end position="853"/>
    </location>
</feature>
<keyword evidence="7" id="KW-0106">Calcium</keyword>
<keyword evidence="10" id="KW-0406">Ion transport</keyword>
<feature type="compositionally biased region" description="Basic and acidic residues" evidence="14">
    <location>
        <begin position="2025"/>
        <end position="2035"/>
    </location>
</feature>
<keyword evidence="3" id="KW-0597">Phosphoprotein</keyword>
<feature type="transmembrane region" description="Helical" evidence="15">
    <location>
        <begin position="957"/>
        <end position="981"/>
    </location>
</feature>
<feature type="compositionally biased region" description="Basic and acidic residues" evidence="14">
    <location>
        <begin position="292"/>
        <end position="302"/>
    </location>
</feature>
<evidence type="ECO:0000256" key="8">
    <source>
        <dbReference type="ARBA" id="ARBA00022882"/>
    </source>
</evidence>
<feature type="transmembrane region" description="Helical" evidence="15">
    <location>
        <begin position="700"/>
        <end position="722"/>
    </location>
</feature>
<feature type="transmembrane region" description="Helical" evidence="15">
    <location>
        <begin position="667"/>
        <end position="688"/>
    </location>
</feature>
<evidence type="ECO:0000256" key="14">
    <source>
        <dbReference type="SAM" id="MobiDB-lite"/>
    </source>
</evidence>
<dbReference type="Gene3D" id="1.10.287.70">
    <property type="match status" value="4"/>
</dbReference>
<evidence type="ECO:0000256" key="13">
    <source>
        <dbReference type="ARBA" id="ARBA00023303"/>
    </source>
</evidence>
<feature type="compositionally biased region" description="Polar residues" evidence="14">
    <location>
        <begin position="170"/>
        <end position="180"/>
    </location>
</feature>
<evidence type="ECO:0000313" key="17">
    <source>
        <dbReference type="EMBL" id="ORX40063.1"/>
    </source>
</evidence>
<dbReference type="GO" id="GO:0005891">
    <property type="term" value="C:voltage-gated calcium channel complex"/>
    <property type="evidence" value="ECO:0007669"/>
    <property type="project" value="TreeGrafter"/>
</dbReference>
<feature type="transmembrane region" description="Helical" evidence="15">
    <location>
        <begin position="1207"/>
        <end position="1226"/>
    </location>
</feature>
<feature type="transmembrane region" description="Helical" evidence="15">
    <location>
        <begin position="874"/>
        <end position="903"/>
    </location>
</feature>
<dbReference type="EMBL" id="NBSH01000002">
    <property type="protein sequence ID" value="ORX40063.1"/>
    <property type="molecule type" value="Genomic_DNA"/>
</dbReference>
<evidence type="ECO:0000256" key="11">
    <source>
        <dbReference type="ARBA" id="ARBA00023136"/>
    </source>
</evidence>
<dbReference type="RefSeq" id="XP_021873848.1">
    <property type="nucleotide sequence ID" value="XM_022017390.1"/>
</dbReference>
<feature type="transmembrane region" description="Helical" evidence="15">
    <location>
        <begin position="1564"/>
        <end position="1583"/>
    </location>
</feature>
<dbReference type="Gene3D" id="1.20.120.350">
    <property type="entry name" value="Voltage-gated potassium channels. Chain C"/>
    <property type="match status" value="4"/>
</dbReference>
<dbReference type="GeneID" id="33559199"/>
<feature type="region of interest" description="Disordered" evidence="14">
    <location>
        <begin position="150"/>
        <end position="326"/>
    </location>
</feature>
<evidence type="ECO:0000256" key="15">
    <source>
        <dbReference type="SAM" id="Phobius"/>
    </source>
</evidence>
<feature type="transmembrane region" description="Helical" evidence="15">
    <location>
        <begin position="1636"/>
        <end position="1657"/>
    </location>
</feature>
<name>A0A1Y1UPW7_9TREE</name>
<keyword evidence="12" id="KW-0325">Glycoprotein</keyword>
<feature type="transmembrane region" description="Helical" evidence="15">
    <location>
        <begin position="755"/>
        <end position="775"/>
    </location>
</feature>
<feature type="compositionally biased region" description="Polar residues" evidence="14">
    <location>
        <begin position="150"/>
        <end position="163"/>
    </location>
</feature>
<dbReference type="PROSITE" id="PS50222">
    <property type="entry name" value="EF_HAND_2"/>
    <property type="match status" value="1"/>
</dbReference>
<dbReference type="STRING" id="4999.A0A1Y1UPW7"/>
<feature type="transmembrane region" description="Helical" evidence="15">
    <location>
        <begin position="353"/>
        <end position="370"/>
    </location>
</feature>
<feature type="transmembrane region" description="Helical" evidence="15">
    <location>
        <begin position="1421"/>
        <end position="1444"/>
    </location>
</feature>
<evidence type="ECO:0000256" key="6">
    <source>
        <dbReference type="ARBA" id="ARBA00022692"/>
    </source>
</evidence>
<dbReference type="InterPro" id="IPR002048">
    <property type="entry name" value="EF_hand_dom"/>
</dbReference>
<comment type="subcellular location">
    <subcellularLocation>
        <location evidence="1">Membrane</location>
        <topology evidence="1">Multi-pass membrane protein</topology>
    </subcellularLocation>
</comment>
<dbReference type="InParanoid" id="A0A1Y1UPW7"/>
<dbReference type="InterPro" id="IPR005821">
    <property type="entry name" value="Ion_trans_dom"/>
</dbReference>
<proteinExistence type="predicted"/>
<feature type="region of interest" description="Disordered" evidence="14">
    <location>
        <begin position="1942"/>
        <end position="2070"/>
    </location>
</feature>
<keyword evidence="5" id="KW-0107">Calcium channel</keyword>
<feature type="transmembrane region" description="Helical" evidence="15">
    <location>
        <begin position="563"/>
        <end position="583"/>
    </location>
</feature>
<feature type="region of interest" description="Disordered" evidence="14">
    <location>
        <begin position="1077"/>
        <end position="1102"/>
    </location>
</feature>
<keyword evidence="2" id="KW-0813">Transport</keyword>